<accession>A0ABQ3ZNE1</accession>
<dbReference type="Proteomes" id="UP000603200">
    <property type="component" value="Unassembled WGS sequence"/>
</dbReference>
<protein>
    <submittedName>
        <fullName evidence="1">Uncharacterized protein</fullName>
    </submittedName>
</protein>
<evidence type="ECO:0000313" key="1">
    <source>
        <dbReference type="EMBL" id="GIE20018.1"/>
    </source>
</evidence>
<proteinExistence type="predicted"/>
<dbReference type="EMBL" id="BOMN01000037">
    <property type="protein sequence ID" value="GIE20018.1"/>
    <property type="molecule type" value="Genomic_DNA"/>
</dbReference>
<comment type="caution">
    <text evidence="1">The sequence shown here is derived from an EMBL/GenBank/DDBJ whole genome shotgun (WGS) entry which is preliminary data.</text>
</comment>
<name>A0ABQ3ZNE1_9ACTN</name>
<organism evidence="1 2">
    <name type="scientific">Winogradskya humida</name>
    <dbReference type="NCBI Taxonomy" id="113566"/>
    <lineage>
        <taxon>Bacteria</taxon>
        <taxon>Bacillati</taxon>
        <taxon>Actinomycetota</taxon>
        <taxon>Actinomycetes</taxon>
        <taxon>Micromonosporales</taxon>
        <taxon>Micromonosporaceae</taxon>
        <taxon>Winogradskya</taxon>
    </lineage>
</organism>
<sequence>MAGSVVDVHIEHAGGQYSLYLHWSDGELTVTRGSDVVGGLRHPGDVLLHLLARKVPMQDAARYLEKVEPAFDAYAELQRRSDTDMAAWRMADHLRREQLKEEFRRTREG</sequence>
<evidence type="ECO:0000313" key="2">
    <source>
        <dbReference type="Proteomes" id="UP000603200"/>
    </source>
</evidence>
<keyword evidence="2" id="KW-1185">Reference proteome</keyword>
<gene>
    <name evidence="1" type="ORF">Ahu01nite_031200</name>
</gene>
<reference evidence="1 2" key="1">
    <citation type="submission" date="2021-01" db="EMBL/GenBank/DDBJ databases">
        <title>Whole genome shotgun sequence of Actinoplanes humidus NBRC 14915.</title>
        <authorList>
            <person name="Komaki H."/>
            <person name="Tamura T."/>
        </authorList>
    </citation>
    <scope>NUCLEOTIDE SEQUENCE [LARGE SCALE GENOMIC DNA]</scope>
    <source>
        <strain evidence="1 2">NBRC 14915</strain>
    </source>
</reference>
<dbReference type="RefSeq" id="WP_203837220.1">
    <property type="nucleotide sequence ID" value="NZ_BAAATV010000007.1"/>
</dbReference>